<evidence type="ECO:0000313" key="3">
    <source>
        <dbReference type="Proteomes" id="UP001215598"/>
    </source>
</evidence>
<keyword evidence="3" id="KW-1185">Reference proteome</keyword>
<keyword evidence="1" id="KW-0812">Transmembrane</keyword>
<dbReference type="EMBL" id="JARKIB010000111">
    <property type="protein sequence ID" value="KAJ7738599.1"/>
    <property type="molecule type" value="Genomic_DNA"/>
</dbReference>
<keyword evidence="1" id="KW-0472">Membrane</keyword>
<evidence type="ECO:0000313" key="2">
    <source>
        <dbReference type="EMBL" id="KAJ7738599.1"/>
    </source>
</evidence>
<comment type="caution">
    <text evidence="2">The sequence shown here is derived from an EMBL/GenBank/DDBJ whole genome shotgun (WGS) entry which is preliminary data.</text>
</comment>
<evidence type="ECO:0000256" key="1">
    <source>
        <dbReference type="SAM" id="Phobius"/>
    </source>
</evidence>
<feature type="transmembrane region" description="Helical" evidence="1">
    <location>
        <begin position="20"/>
        <end position="45"/>
    </location>
</feature>
<accession>A0AAD7IAC4</accession>
<keyword evidence="1" id="KW-1133">Transmembrane helix</keyword>
<name>A0AAD7IAC4_9AGAR</name>
<reference evidence="2" key="1">
    <citation type="submission" date="2023-03" db="EMBL/GenBank/DDBJ databases">
        <title>Massive genome expansion in bonnet fungi (Mycena s.s.) driven by repeated elements and novel gene families across ecological guilds.</title>
        <authorList>
            <consortium name="Lawrence Berkeley National Laboratory"/>
            <person name="Harder C.B."/>
            <person name="Miyauchi S."/>
            <person name="Viragh M."/>
            <person name="Kuo A."/>
            <person name="Thoen E."/>
            <person name="Andreopoulos B."/>
            <person name="Lu D."/>
            <person name="Skrede I."/>
            <person name="Drula E."/>
            <person name="Henrissat B."/>
            <person name="Morin E."/>
            <person name="Kohler A."/>
            <person name="Barry K."/>
            <person name="LaButti K."/>
            <person name="Morin E."/>
            <person name="Salamov A."/>
            <person name="Lipzen A."/>
            <person name="Mereny Z."/>
            <person name="Hegedus B."/>
            <person name="Baldrian P."/>
            <person name="Stursova M."/>
            <person name="Weitz H."/>
            <person name="Taylor A."/>
            <person name="Grigoriev I.V."/>
            <person name="Nagy L.G."/>
            <person name="Martin F."/>
            <person name="Kauserud H."/>
        </authorList>
    </citation>
    <scope>NUCLEOTIDE SEQUENCE</scope>
    <source>
        <strain evidence="2">CBHHK182m</strain>
    </source>
</reference>
<dbReference type="Proteomes" id="UP001215598">
    <property type="component" value="Unassembled WGS sequence"/>
</dbReference>
<protein>
    <submittedName>
        <fullName evidence="2">Uncharacterized protein</fullName>
    </submittedName>
</protein>
<gene>
    <name evidence="2" type="ORF">B0H16DRAFT_1729831</name>
</gene>
<dbReference type="AlphaFoldDB" id="A0AAD7IAC4"/>
<proteinExistence type="predicted"/>
<sequence>MEKDLAIAQRMITSAMRSLYFLDVPGVCTCTTFSTPLFLFLASMLRPTTALRSFPALLNTSAPSSSPPSRTIPLLDVAKAGTTRTSVRASIALIGAFDANRDVLVVLAHGELLLETVGPEFPASLDGSRERWKERAVWAFLEQGNVAFRFGDKESVGLEVPQCGGLGVRRLSGCTTTIRSSAQETATAFDAPCLPYILPNANEAALAAA</sequence>
<organism evidence="2 3">
    <name type="scientific">Mycena metata</name>
    <dbReference type="NCBI Taxonomy" id="1033252"/>
    <lineage>
        <taxon>Eukaryota</taxon>
        <taxon>Fungi</taxon>
        <taxon>Dikarya</taxon>
        <taxon>Basidiomycota</taxon>
        <taxon>Agaricomycotina</taxon>
        <taxon>Agaricomycetes</taxon>
        <taxon>Agaricomycetidae</taxon>
        <taxon>Agaricales</taxon>
        <taxon>Marasmiineae</taxon>
        <taxon>Mycenaceae</taxon>
        <taxon>Mycena</taxon>
    </lineage>
</organism>